<dbReference type="InterPro" id="IPR010730">
    <property type="entry name" value="HET"/>
</dbReference>
<feature type="domain" description="Heterokaryon incompatibility" evidence="1">
    <location>
        <begin position="21"/>
        <end position="115"/>
    </location>
</feature>
<dbReference type="PANTHER" id="PTHR10622">
    <property type="entry name" value="HET DOMAIN-CONTAINING PROTEIN"/>
    <property type="match status" value="1"/>
</dbReference>
<evidence type="ECO:0000313" key="2">
    <source>
        <dbReference type="EMBL" id="KAK7458730.1"/>
    </source>
</evidence>
<protein>
    <recommendedName>
        <fullName evidence="1">Heterokaryon incompatibility domain-containing protein</fullName>
    </recommendedName>
</protein>
<dbReference type="Pfam" id="PF06985">
    <property type="entry name" value="HET"/>
    <property type="match status" value="1"/>
</dbReference>
<sequence>MRLLHTEDFTLTEFHANIPIYAILSHTWLEKEDEINFQDIRNLDDARKREKATSWSKVAKACEYARKHSFKWIWIDSCCINKESSAELSEAINSMYQYYLDAAVCYVYLSDVGEEDPVEPKSAFRRSRWFTRGWTLQELLAPVYSVFLSKNWLEIGTKWSLRNTISAITSIPCSVFEGEDLYDYSIAQRMSWAAQRQTTRPEDQAYCLMGIFGISMSTIYGEGGAKAFMRLQQEIIKISDDRSIFAWIAPDGEKESRGLFAKSPYEFRASGDVRALTRPESYLEPDKSSFSFNNNGLRIYLPLLTAKSSSEGPLFLAPLLCRSENDGKFLSIYLRNADGTYIRHRPSEVLLESTLCQANVQEVVIKENQLIPRARSQQHHYLALSKPVVHGDCAHCGKGHYYDEYFSVDNFIYETLQGDRFSVAISGEKFAIISDTTSPPISKVMGNTKALSENSVQWNHHQDRIYTPLKSGGLICLSLHINGLHSELHLEYLLKADPRIPTFTKQLRAPSKLSFGVNSLAPQLQPDVYPPDYFISQREGKMYVYIPNYTDKAKSICILTMNWGRLCIFIALEFRLSRYQSEPWKDISVYHLDNGNPPNAKEIWSSYFDGGSRARTRFRQNSNQFTYRWGDTFYTFTVDAGQREILQHGTHFVCIDVDGGVKVSAPRAGLI</sequence>
<accession>A0ABR1JIG7</accession>
<evidence type="ECO:0000313" key="3">
    <source>
        <dbReference type="Proteomes" id="UP001498398"/>
    </source>
</evidence>
<organism evidence="2 3">
    <name type="scientific">Marasmiellus scandens</name>
    <dbReference type="NCBI Taxonomy" id="2682957"/>
    <lineage>
        <taxon>Eukaryota</taxon>
        <taxon>Fungi</taxon>
        <taxon>Dikarya</taxon>
        <taxon>Basidiomycota</taxon>
        <taxon>Agaricomycotina</taxon>
        <taxon>Agaricomycetes</taxon>
        <taxon>Agaricomycetidae</taxon>
        <taxon>Agaricales</taxon>
        <taxon>Marasmiineae</taxon>
        <taxon>Omphalotaceae</taxon>
        <taxon>Marasmiellus</taxon>
    </lineage>
</organism>
<keyword evidence="3" id="KW-1185">Reference proteome</keyword>
<proteinExistence type="predicted"/>
<dbReference type="PANTHER" id="PTHR10622:SF10">
    <property type="entry name" value="HET DOMAIN-CONTAINING PROTEIN"/>
    <property type="match status" value="1"/>
</dbReference>
<dbReference type="EMBL" id="JBANRG010000017">
    <property type="protein sequence ID" value="KAK7458730.1"/>
    <property type="molecule type" value="Genomic_DNA"/>
</dbReference>
<name>A0ABR1JIG7_9AGAR</name>
<reference evidence="2 3" key="1">
    <citation type="submission" date="2024-01" db="EMBL/GenBank/DDBJ databases">
        <title>A draft genome for the cacao thread blight pathogen Marasmiellus scandens.</title>
        <authorList>
            <person name="Baruah I.K."/>
            <person name="Leung J."/>
            <person name="Bukari Y."/>
            <person name="Amoako-Attah I."/>
            <person name="Meinhardt L.W."/>
            <person name="Bailey B.A."/>
            <person name="Cohen S.P."/>
        </authorList>
    </citation>
    <scope>NUCLEOTIDE SEQUENCE [LARGE SCALE GENOMIC DNA]</scope>
    <source>
        <strain evidence="2 3">GH-19</strain>
    </source>
</reference>
<comment type="caution">
    <text evidence="2">The sequence shown here is derived from an EMBL/GenBank/DDBJ whole genome shotgun (WGS) entry which is preliminary data.</text>
</comment>
<dbReference type="Proteomes" id="UP001498398">
    <property type="component" value="Unassembled WGS sequence"/>
</dbReference>
<gene>
    <name evidence="2" type="ORF">VKT23_009729</name>
</gene>
<evidence type="ECO:0000259" key="1">
    <source>
        <dbReference type="Pfam" id="PF06985"/>
    </source>
</evidence>